<protein>
    <submittedName>
        <fullName evidence="1">Uncharacterized protein</fullName>
    </submittedName>
</protein>
<sequence>MKHFFYILIIIVFTSCNSEKKESAQAVIATPTGLQGLQKSTVAAPVKENAKSSLIFNPPHGQAGHTCDLAVGAPLNRTVVAQPQQNTTSQPATTNVPVQAVTNTSGQKLNPKHGEPNHRCDIAVGAPLNSKPVQVAQTNIAQPTVINQPVVAKVGKGLNPPHGQPNHRCDIAVGAPLNAKPVQAAKSVAAPSPMATPEAKTLEAKNGVMLNPKHGEPNHRCDIAVGAPLS</sequence>
<dbReference type="EMBL" id="SJSN01000003">
    <property type="protein sequence ID" value="TCD11511.1"/>
    <property type="molecule type" value="Genomic_DNA"/>
</dbReference>
<accession>A0A4R0P6I5</accession>
<dbReference type="Proteomes" id="UP000291485">
    <property type="component" value="Unassembled WGS sequence"/>
</dbReference>
<comment type="caution">
    <text evidence="1">The sequence shown here is derived from an EMBL/GenBank/DDBJ whole genome shotgun (WGS) entry which is preliminary data.</text>
</comment>
<dbReference type="RefSeq" id="WP_131556763.1">
    <property type="nucleotide sequence ID" value="NZ_SJSN01000003.1"/>
</dbReference>
<name>A0A4R0P6I5_9SPHI</name>
<evidence type="ECO:0000313" key="2">
    <source>
        <dbReference type="Proteomes" id="UP000291485"/>
    </source>
</evidence>
<dbReference type="AlphaFoldDB" id="A0A4R0P6I5"/>
<gene>
    <name evidence="1" type="ORF">EZ449_04405</name>
</gene>
<reference evidence="1 2" key="1">
    <citation type="submission" date="2019-02" db="EMBL/GenBank/DDBJ databases">
        <title>Pedobacter sp. RP-3-11 sp. nov., isolated from Arctic soil.</title>
        <authorList>
            <person name="Dahal R.H."/>
        </authorList>
    </citation>
    <scope>NUCLEOTIDE SEQUENCE [LARGE SCALE GENOMIC DNA]</scope>
    <source>
        <strain evidence="1 2">RP-3-11</strain>
    </source>
</reference>
<dbReference type="OrthoDB" id="678557at2"/>
<proteinExistence type="predicted"/>
<organism evidence="1 2">
    <name type="scientific">Pedobacter frigidisoli</name>
    <dbReference type="NCBI Taxonomy" id="2530455"/>
    <lineage>
        <taxon>Bacteria</taxon>
        <taxon>Pseudomonadati</taxon>
        <taxon>Bacteroidota</taxon>
        <taxon>Sphingobacteriia</taxon>
        <taxon>Sphingobacteriales</taxon>
        <taxon>Sphingobacteriaceae</taxon>
        <taxon>Pedobacter</taxon>
    </lineage>
</organism>
<dbReference type="PROSITE" id="PS51257">
    <property type="entry name" value="PROKAR_LIPOPROTEIN"/>
    <property type="match status" value="1"/>
</dbReference>
<keyword evidence="2" id="KW-1185">Reference proteome</keyword>
<evidence type="ECO:0000313" key="1">
    <source>
        <dbReference type="EMBL" id="TCD11511.1"/>
    </source>
</evidence>